<dbReference type="Gene3D" id="2.60.40.10">
    <property type="entry name" value="Immunoglobulins"/>
    <property type="match status" value="1"/>
</dbReference>
<gene>
    <name evidence="2" type="ORF">C7M84_004073</name>
</gene>
<dbReference type="InterPro" id="IPR013783">
    <property type="entry name" value="Ig-like_fold"/>
</dbReference>
<proteinExistence type="predicted"/>
<dbReference type="InterPro" id="IPR007110">
    <property type="entry name" value="Ig-like_dom"/>
</dbReference>
<protein>
    <submittedName>
        <fullName evidence="2">Putative hemicentin-1-like</fullName>
    </submittedName>
</protein>
<feature type="domain" description="Ig-like" evidence="1">
    <location>
        <begin position="116"/>
        <end position="233"/>
    </location>
</feature>
<keyword evidence="3" id="KW-1185">Reference proteome</keyword>
<dbReference type="InterPro" id="IPR036179">
    <property type="entry name" value="Ig-like_dom_sf"/>
</dbReference>
<dbReference type="SUPFAM" id="SSF48726">
    <property type="entry name" value="Immunoglobulin"/>
    <property type="match status" value="1"/>
</dbReference>
<accession>A0A423TLG9</accession>
<evidence type="ECO:0000313" key="2">
    <source>
        <dbReference type="EMBL" id="ROT77291.1"/>
    </source>
</evidence>
<dbReference type="PROSITE" id="PS50835">
    <property type="entry name" value="IG_LIKE"/>
    <property type="match status" value="1"/>
</dbReference>
<sequence>MPPSPPPYPSWPPSTSHLSPNYHSSLTLPSTIHSPPLPFTLTLSSPFPLSPFHLPFLTHLLPFTILPSLYHSTILPPLYHYHSSSLYHLPFPPSLYTFSSRQRDSGRGGAGGSQRPVASVVGPFQEGEMLVLTCLAHGGSPRPSVVWFRDTYLIDFNMESEETSPVIELASLNHTTVPPAPYVTTLNTGPSQTIAEPYNTLTLGPLTRNDLKLLLTCEASNNNLTIPTSVVVMVDMNYY</sequence>
<dbReference type="AlphaFoldDB" id="A0A423TLG9"/>
<evidence type="ECO:0000313" key="3">
    <source>
        <dbReference type="Proteomes" id="UP000283509"/>
    </source>
</evidence>
<name>A0A423TLG9_PENVA</name>
<dbReference type="PANTHER" id="PTHR23278:SF19">
    <property type="entry name" value="OBSCURIN"/>
    <property type="match status" value="1"/>
</dbReference>
<reference evidence="2 3" key="1">
    <citation type="submission" date="2018-04" db="EMBL/GenBank/DDBJ databases">
        <authorList>
            <person name="Zhang X."/>
            <person name="Yuan J."/>
            <person name="Li F."/>
            <person name="Xiang J."/>
        </authorList>
    </citation>
    <scope>NUCLEOTIDE SEQUENCE [LARGE SCALE GENOMIC DNA]</scope>
    <source>
        <tissue evidence="2">Muscle</tissue>
    </source>
</reference>
<comment type="caution">
    <text evidence="2">The sequence shown here is derived from an EMBL/GenBank/DDBJ whole genome shotgun (WGS) entry which is preliminary data.</text>
</comment>
<dbReference type="Proteomes" id="UP000283509">
    <property type="component" value="Unassembled WGS sequence"/>
</dbReference>
<organism evidence="2 3">
    <name type="scientific">Penaeus vannamei</name>
    <name type="common">Whiteleg shrimp</name>
    <name type="synonym">Litopenaeus vannamei</name>
    <dbReference type="NCBI Taxonomy" id="6689"/>
    <lineage>
        <taxon>Eukaryota</taxon>
        <taxon>Metazoa</taxon>
        <taxon>Ecdysozoa</taxon>
        <taxon>Arthropoda</taxon>
        <taxon>Crustacea</taxon>
        <taxon>Multicrustacea</taxon>
        <taxon>Malacostraca</taxon>
        <taxon>Eumalacostraca</taxon>
        <taxon>Eucarida</taxon>
        <taxon>Decapoda</taxon>
        <taxon>Dendrobranchiata</taxon>
        <taxon>Penaeoidea</taxon>
        <taxon>Penaeidae</taxon>
        <taxon>Penaeus</taxon>
    </lineage>
</organism>
<evidence type="ECO:0000259" key="1">
    <source>
        <dbReference type="PROSITE" id="PS50835"/>
    </source>
</evidence>
<dbReference type="EMBL" id="QCYY01001542">
    <property type="protein sequence ID" value="ROT77291.1"/>
    <property type="molecule type" value="Genomic_DNA"/>
</dbReference>
<dbReference type="PANTHER" id="PTHR23278">
    <property type="entry name" value="SIDESTEP PROTEIN"/>
    <property type="match status" value="1"/>
</dbReference>
<dbReference type="OrthoDB" id="6376564at2759"/>
<reference evidence="2 3" key="2">
    <citation type="submission" date="2019-01" db="EMBL/GenBank/DDBJ databases">
        <title>The decoding of complex shrimp genome reveals the adaptation for benthos swimmer, frequently molting mechanism and breeding impact on genome.</title>
        <authorList>
            <person name="Sun Y."/>
            <person name="Gao Y."/>
            <person name="Yu Y."/>
        </authorList>
    </citation>
    <scope>NUCLEOTIDE SEQUENCE [LARGE SCALE GENOMIC DNA]</scope>
    <source>
        <tissue evidence="2">Muscle</tissue>
    </source>
</reference>